<dbReference type="InterPro" id="IPR053737">
    <property type="entry name" value="Type_II_TA_Toxin"/>
</dbReference>
<comment type="caution">
    <text evidence="2">The sequence shown here is derived from an EMBL/GenBank/DDBJ whole genome shotgun (WGS) entry which is preliminary data.</text>
</comment>
<organism evidence="2">
    <name type="scientific">bioreactor metagenome</name>
    <dbReference type="NCBI Taxonomy" id="1076179"/>
    <lineage>
        <taxon>unclassified sequences</taxon>
        <taxon>metagenomes</taxon>
        <taxon>ecological metagenomes</taxon>
    </lineage>
</organism>
<dbReference type="PIRSF" id="PIRSF018297">
    <property type="entry name" value="Doc"/>
    <property type="match status" value="1"/>
</dbReference>
<proteinExistence type="predicted"/>
<name>A0A645DVM8_9ZZZZ</name>
<dbReference type="PANTHER" id="PTHR39426">
    <property type="entry name" value="HOMOLOGY TO DEATH-ON-CURING PROTEIN OF PHAGE P1"/>
    <property type="match status" value="1"/>
</dbReference>
<accession>A0A645DVM8</accession>
<dbReference type="SUPFAM" id="SSF140931">
    <property type="entry name" value="Fic-like"/>
    <property type="match status" value="1"/>
</dbReference>
<protein>
    <recommendedName>
        <fullName evidence="1">Fido domain-containing protein</fullName>
    </recommendedName>
</protein>
<dbReference type="InterPro" id="IPR036597">
    <property type="entry name" value="Fido-like_dom_sf"/>
</dbReference>
<reference evidence="2" key="1">
    <citation type="submission" date="2019-08" db="EMBL/GenBank/DDBJ databases">
        <authorList>
            <person name="Kucharzyk K."/>
            <person name="Murdoch R.W."/>
            <person name="Higgins S."/>
            <person name="Loffler F."/>
        </authorList>
    </citation>
    <scope>NUCLEOTIDE SEQUENCE</scope>
</reference>
<feature type="domain" description="Fido" evidence="1">
    <location>
        <begin position="5"/>
        <end position="123"/>
    </location>
</feature>
<dbReference type="InterPro" id="IPR006440">
    <property type="entry name" value="Doc"/>
</dbReference>
<dbReference type="InterPro" id="IPR003812">
    <property type="entry name" value="Fido"/>
</dbReference>
<dbReference type="EMBL" id="VSSQ01040164">
    <property type="protein sequence ID" value="MPM93349.1"/>
    <property type="molecule type" value="Genomic_DNA"/>
</dbReference>
<dbReference type="AlphaFoldDB" id="A0A645DVM8"/>
<gene>
    <name evidence="2" type="ORF">SDC9_140486</name>
</gene>
<evidence type="ECO:0000313" key="2">
    <source>
        <dbReference type="EMBL" id="MPM93349.1"/>
    </source>
</evidence>
<dbReference type="Pfam" id="PF02661">
    <property type="entry name" value="Fic"/>
    <property type="match status" value="1"/>
</dbReference>
<dbReference type="NCBIfam" id="TIGR01550">
    <property type="entry name" value="DOC_P1"/>
    <property type="match status" value="1"/>
</dbReference>
<dbReference type="Gene3D" id="1.20.120.1870">
    <property type="entry name" value="Fic/DOC protein, Fido domain"/>
    <property type="match status" value="1"/>
</dbReference>
<dbReference type="PROSITE" id="PS51459">
    <property type="entry name" value="FIDO"/>
    <property type="match status" value="1"/>
</dbReference>
<sequence>MMKTVNVEDIMIFHNKLIERTGGSNGIRDIGLIESALNRANATFDGKDLYESILDKVAVITASLIKNHGFVDGNKRIGIAVMLLILKLNSINILYTQEELIELGLGVASNRIDDKTIKEWIIKHMENKA</sequence>
<dbReference type="GO" id="GO:0016301">
    <property type="term" value="F:kinase activity"/>
    <property type="evidence" value="ECO:0007669"/>
    <property type="project" value="InterPro"/>
</dbReference>
<dbReference type="PANTHER" id="PTHR39426:SF1">
    <property type="entry name" value="HOMOLOGY TO DEATH-ON-CURING PROTEIN OF PHAGE P1"/>
    <property type="match status" value="1"/>
</dbReference>
<evidence type="ECO:0000259" key="1">
    <source>
        <dbReference type="PROSITE" id="PS51459"/>
    </source>
</evidence>